<keyword evidence="2" id="KW-0238">DNA-binding</keyword>
<sequence>MPERRLRLGTKSCSECRRRKIRCVFTGGSRVCQACSLHGTPCIPQTPRPQPSRDRDSPSTDAALLQQRVRELEGVVDRIVQFVNPIQGTGSASSGAGVGERFPEHEPHDQADNGQNLHAYVMPLPPHNAVNISTLSNISANLTSDAPLAKLLREALLLHDGDGELFDEKQDAGLVRPTNDSVGALAPAVPDTDTVSLILHETKRFWPLWPPYHYGPGHSDTLHPGAMAYAEQHIAQALSTGHGPMFCKALLWLALCIQQLPVRSKYTVIPGSSVSFLIDSYLRFSNILLSIQEESGLDSIDCFLMQYKILINMGRPQRAWLALRRALALSNIAGFHRPASDNDSMRQSYWSQLWQLDKFMSLILGLPSGVTTVAPKTVESRDYSEPLHRRILWRVGVICDNILKRNQDAANTSYATTVTLDQEAEDLRRLLPDEWWHPHKPGSNVEAVYNQETTKFLYFLMVKLIHMPYMLKSLSNRRYDHSCLSTMEASREMIWAYLRLRDSPDARTVQCELMDFQAFGAGISLIIGSSLESRNSLPTQDSDRKMARDLAAALRRTSVLLDCTVADQGARSLETLLKAYMRGNNEPYRLSMKIPYFGELQISKSMASGSTAPRVNAAADVVAVDDDEDTWKWLNTFEFRGNEFMCTPMEGFNYEMDLVQEWENIVATNAL</sequence>
<evidence type="ECO:0000256" key="2">
    <source>
        <dbReference type="ARBA" id="ARBA00023125"/>
    </source>
</evidence>
<comment type="caution">
    <text evidence="7">The sequence shown here is derived from an EMBL/GenBank/DDBJ whole genome shotgun (WGS) entry which is preliminary data.</text>
</comment>
<dbReference type="InterPro" id="IPR001138">
    <property type="entry name" value="Zn2Cys6_DnaBD"/>
</dbReference>
<dbReference type="CDD" id="cd00067">
    <property type="entry name" value="GAL4"/>
    <property type="match status" value="1"/>
</dbReference>
<evidence type="ECO:0000313" key="8">
    <source>
        <dbReference type="Proteomes" id="UP000018001"/>
    </source>
</evidence>
<dbReference type="Pfam" id="PF00172">
    <property type="entry name" value="Zn_clus"/>
    <property type="match status" value="1"/>
</dbReference>
<dbReference type="Gene3D" id="4.10.240.10">
    <property type="entry name" value="Zn(2)-C6 fungal-type DNA-binding domain"/>
    <property type="match status" value="1"/>
</dbReference>
<dbReference type="GO" id="GO:0003677">
    <property type="term" value="F:DNA binding"/>
    <property type="evidence" value="ECO:0007669"/>
    <property type="project" value="UniProtKB-KW"/>
</dbReference>
<protein>
    <recommendedName>
        <fullName evidence="6">Zn(2)-C6 fungal-type domain-containing protein</fullName>
    </recommendedName>
</protein>
<evidence type="ECO:0000313" key="7">
    <source>
        <dbReference type="EMBL" id="GAD93709.1"/>
    </source>
</evidence>
<dbReference type="AlphaFoldDB" id="V5FAZ8"/>
<evidence type="ECO:0000256" key="5">
    <source>
        <dbReference type="SAM" id="MobiDB-lite"/>
    </source>
</evidence>
<dbReference type="OrthoDB" id="6509908at2759"/>
<dbReference type="PROSITE" id="PS00463">
    <property type="entry name" value="ZN2_CY6_FUNGAL_1"/>
    <property type="match status" value="1"/>
</dbReference>
<dbReference type="PANTHER" id="PTHR47840:SF1">
    <property type="entry name" value="ZN(II)2CYS6 TRANSCRIPTION FACTOR (EUROFUNG)"/>
    <property type="match status" value="1"/>
</dbReference>
<feature type="compositionally biased region" description="Basic and acidic residues" evidence="5">
    <location>
        <begin position="101"/>
        <end position="111"/>
    </location>
</feature>
<dbReference type="GO" id="GO:0008270">
    <property type="term" value="F:zinc ion binding"/>
    <property type="evidence" value="ECO:0007669"/>
    <property type="project" value="InterPro"/>
</dbReference>
<dbReference type="Proteomes" id="UP000018001">
    <property type="component" value="Unassembled WGS sequence"/>
</dbReference>
<name>V5FAZ8_BYSSN</name>
<dbReference type="CDD" id="cd12148">
    <property type="entry name" value="fungal_TF_MHR"/>
    <property type="match status" value="1"/>
</dbReference>
<dbReference type="SUPFAM" id="SSF57701">
    <property type="entry name" value="Zn2/Cys6 DNA-binding domain"/>
    <property type="match status" value="1"/>
</dbReference>
<reference evidence="8" key="1">
    <citation type="journal article" date="2014" name="Genome Announc.">
        <title>Draft genome sequence of the formaldehyde-resistant fungus Byssochlamys spectabilis No. 5 (anamorph Paecilomyces variotii No. 5) (NBRC109023).</title>
        <authorList>
            <person name="Oka T."/>
            <person name="Ekino K."/>
            <person name="Fukuda K."/>
            <person name="Nomura Y."/>
        </authorList>
    </citation>
    <scope>NUCLEOTIDE SEQUENCE [LARGE SCALE GENOMIC DNA]</scope>
    <source>
        <strain evidence="8">No. 5 / NBRC 109023</strain>
    </source>
</reference>
<evidence type="ECO:0000259" key="6">
    <source>
        <dbReference type="PROSITE" id="PS50048"/>
    </source>
</evidence>
<evidence type="ECO:0000256" key="1">
    <source>
        <dbReference type="ARBA" id="ARBA00023015"/>
    </source>
</evidence>
<keyword evidence="3" id="KW-0804">Transcription</keyword>
<accession>V5FAZ8</accession>
<dbReference type="eggNOG" id="ENOG502SJ8Q">
    <property type="taxonomic scope" value="Eukaryota"/>
</dbReference>
<dbReference type="PANTHER" id="PTHR47840">
    <property type="entry name" value="ZN(II)2CYS6 TRANSCRIPTION FACTOR (EUROFUNG)-RELATED"/>
    <property type="match status" value="1"/>
</dbReference>
<organism evidence="7 8">
    <name type="scientific">Byssochlamys spectabilis (strain No. 5 / NBRC 109023)</name>
    <name type="common">Paecilomyces variotii</name>
    <dbReference type="NCBI Taxonomy" id="1356009"/>
    <lineage>
        <taxon>Eukaryota</taxon>
        <taxon>Fungi</taxon>
        <taxon>Dikarya</taxon>
        <taxon>Ascomycota</taxon>
        <taxon>Pezizomycotina</taxon>
        <taxon>Eurotiomycetes</taxon>
        <taxon>Eurotiomycetidae</taxon>
        <taxon>Eurotiales</taxon>
        <taxon>Thermoascaceae</taxon>
        <taxon>Paecilomyces</taxon>
    </lineage>
</organism>
<dbReference type="EMBL" id="BAUL01000065">
    <property type="protein sequence ID" value="GAD93709.1"/>
    <property type="molecule type" value="Genomic_DNA"/>
</dbReference>
<dbReference type="HOGENOM" id="CLU_004804_2_3_1"/>
<dbReference type="SMART" id="SM00066">
    <property type="entry name" value="GAL4"/>
    <property type="match status" value="1"/>
</dbReference>
<feature type="domain" description="Zn(2)-C6 fungal-type" evidence="6">
    <location>
        <begin position="12"/>
        <end position="42"/>
    </location>
</feature>
<keyword evidence="8" id="KW-1185">Reference proteome</keyword>
<dbReference type="InParanoid" id="V5FAZ8"/>
<feature type="region of interest" description="Disordered" evidence="5">
    <location>
        <begin position="90"/>
        <end position="113"/>
    </location>
</feature>
<gene>
    <name evidence="7" type="ORF">PVAR5_2323</name>
</gene>
<evidence type="ECO:0000256" key="3">
    <source>
        <dbReference type="ARBA" id="ARBA00023163"/>
    </source>
</evidence>
<dbReference type="GO" id="GO:0000981">
    <property type="term" value="F:DNA-binding transcription factor activity, RNA polymerase II-specific"/>
    <property type="evidence" value="ECO:0007669"/>
    <property type="project" value="InterPro"/>
</dbReference>
<proteinExistence type="predicted"/>
<keyword evidence="1" id="KW-0805">Transcription regulation</keyword>
<dbReference type="PROSITE" id="PS50048">
    <property type="entry name" value="ZN2_CY6_FUNGAL_2"/>
    <property type="match status" value="1"/>
</dbReference>
<evidence type="ECO:0000256" key="4">
    <source>
        <dbReference type="ARBA" id="ARBA00023242"/>
    </source>
</evidence>
<dbReference type="InterPro" id="IPR036864">
    <property type="entry name" value="Zn2-C6_fun-type_DNA-bd_sf"/>
</dbReference>
<keyword evidence="4" id="KW-0539">Nucleus</keyword>